<dbReference type="EMBL" id="KK852994">
    <property type="protein sequence ID" value="KDR12725.1"/>
    <property type="molecule type" value="Genomic_DNA"/>
</dbReference>
<feature type="region of interest" description="Disordered" evidence="1">
    <location>
        <begin position="1"/>
        <end position="33"/>
    </location>
</feature>
<feature type="compositionally biased region" description="Low complexity" evidence="1">
    <location>
        <begin position="23"/>
        <end position="33"/>
    </location>
</feature>
<evidence type="ECO:0000313" key="2">
    <source>
        <dbReference type="EMBL" id="KDR12725.1"/>
    </source>
</evidence>
<gene>
    <name evidence="2" type="ORF">L798_12517</name>
</gene>
<protein>
    <submittedName>
        <fullName evidence="2">Uncharacterized protein</fullName>
    </submittedName>
</protein>
<keyword evidence="3" id="KW-1185">Reference proteome</keyword>
<name>A0A067QSR6_ZOONE</name>
<feature type="compositionally biased region" description="Basic and acidic residues" evidence="1">
    <location>
        <begin position="1"/>
        <end position="14"/>
    </location>
</feature>
<evidence type="ECO:0000256" key="1">
    <source>
        <dbReference type="SAM" id="MobiDB-lite"/>
    </source>
</evidence>
<organism evidence="2 3">
    <name type="scientific">Zootermopsis nevadensis</name>
    <name type="common">Dampwood termite</name>
    <dbReference type="NCBI Taxonomy" id="136037"/>
    <lineage>
        <taxon>Eukaryota</taxon>
        <taxon>Metazoa</taxon>
        <taxon>Ecdysozoa</taxon>
        <taxon>Arthropoda</taxon>
        <taxon>Hexapoda</taxon>
        <taxon>Insecta</taxon>
        <taxon>Pterygota</taxon>
        <taxon>Neoptera</taxon>
        <taxon>Polyneoptera</taxon>
        <taxon>Dictyoptera</taxon>
        <taxon>Blattodea</taxon>
        <taxon>Blattoidea</taxon>
        <taxon>Termitoidae</taxon>
        <taxon>Termopsidae</taxon>
        <taxon>Zootermopsis</taxon>
    </lineage>
</organism>
<evidence type="ECO:0000313" key="3">
    <source>
        <dbReference type="Proteomes" id="UP000027135"/>
    </source>
</evidence>
<dbReference type="AlphaFoldDB" id="A0A067QSR6"/>
<dbReference type="Proteomes" id="UP000027135">
    <property type="component" value="Unassembled WGS sequence"/>
</dbReference>
<proteinExistence type="predicted"/>
<reference evidence="2 3" key="1">
    <citation type="journal article" date="2014" name="Nat. Commun.">
        <title>Molecular traces of alternative social organization in a termite genome.</title>
        <authorList>
            <person name="Terrapon N."/>
            <person name="Li C."/>
            <person name="Robertson H.M."/>
            <person name="Ji L."/>
            <person name="Meng X."/>
            <person name="Booth W."/>
            <person name="Chen Z."/>
            <person name="Childers C.P."/>
            <person name="Glastad K.M."/>
            <person name="Gokhale K."/>
            <person name="Gowin J."/>
            <person name="Gronenberg W."/>
            <person name="Hermansen R.A."/>
            <person name="Hu H."/>
            <person name="Hunt B.G."/>
            <person name="Huylmans A.K."/>
            <person name="Khalil S.M."/>
            <person name="Mitchell R.D."/>
            <person name="Munoz-Torres M.C."/>
            <person name="Mustard J.A."/>
            <person name="Pan H."/>
            <person name="Reese J.T."/>
            <person name="Scharf M.E."/>
            <person name="Sun F."/>
            <person name="Vogel H."/>
            <person name="Xiao J."/>
            <person name="Yang W."/>
            <person name="Yang Z."/>
            <person name="Yang Z."/>
            <person name="Zhou J."/>
            <person name="Zhu J."/>
            <person name="Brent C.S."/>
            <person name="Elsik C.G."/>
            <person name="Goodisman M.A."/>
            <person name="Liberles D.A."/>
            <person name="Roe R.M."/>
            <person name="Vargo E.L."/>
            <person name="Vilcinskas A."/>
            <person name="Wang J."/>
            <person name="Bornberg-Bauer E."/>
            <person name="Korb J."/>
            <person name="Zhang G."/>
            <person name="Liebig J."/>
        </authorList>
    </citation>
    <scope>NUCLEOTIDE SEQUENCE [LARGE SCALE GENOMIC DNA]</scope>
    <source>
        <tissue evidence="2">Whole organism</tissue>
    </source>
</reference>
<accession>A0A067QSR6</accession>
<dbReference type="InParanoid" id="A0A067QSR6"/>
<sequence>MVRTGNRERREGHDASAVADATPPRSRGFSRPSSAFMEQLQSGWEPTGGETVQSVSAKFATGTKILFFLVVTPCSFVGGNQRSRGTYHLHLQGRRGDKLIRNVGNDLQGFIIQETQSIFSLS</sequence>